<dbReference type="Pfam" id="PF06985">
    <property type="entry name" value="HET"/>
    <property type="match status" value="1"/>
</dbReference>
<dbReference type="PANTHER" id="PTHR33112">
    <property type="entry name" value="DOMAIN PROTEIN, PUTATIVE-RELATED"/>
    <property type="match status" value="1"/>
</dbReference>
<protein>
    <submittedName>
        <fullName evidence="3">HET-domain-containing protein</fullName>
    </submittedName>
</protein>
<proteinExistence type="predicted"/>
<dbReference type="AlphaFoldDB" id="A0A2J6SJZ1"/>
<name>A0A2J6SJZ1_9HELO</name>
<feature type="compositionally biased region" description="Low complexity" evidence="1">
    <location>
        <begin position="1"/>
        <end position="19"/>
    </location>
</feature>
<dbReference type="GeneID" id="36595557"/>
<reference evidence="3 4" key="1">
    <citation type="submission" date="2016-04" db="EMBL/GenBank/DDBJ databases">
        <title>A degradative enzymes factory behind the ericoid mycorrhizal symbiosis.</title>
        <authorList>
            <consortium name="DOE Joint Genome Institute"/>
            <person name="Martino E."/>
            <person name="Morin E."/>
            <person name="Grelet G."/>
            <person name="Kuo A."/>
            <person name="Kohler A."/>
            <person name="Daghino S."/>
            <person name="Barry K."/>
            <person name="Choi C."/>
            <person name="Cichocki N."/>
            <person name="Clum A."/>
            <person name="Copeland A."/>
            <person name="Hainaut M."/>
            <person name="Haridas S."/>
            <person name="Labutti K."/>
            <person name="Lindquist E."/>
            <person name="Lipzen A."/>
            <person name="Khouja H.-R."/>
            <person name="Murat C."/>
            <person name="Ohm R."/>
            <person name="Olson A."/>
            <person name="Spatafora J."/>
            <person name="Veneault-Fourrey C."/>
            <person name="Henrissat B."/>
            <person name="Grigoriev I."/>
            <person name="Martin F."/>
            <person name="Perotto S."/>
        </authorList>
    </citation>
    <scope>NUCLEOTIDE SEQUENCE [LARGE SCALE GENOMIC DNA]</scope>
    <source>
        <strain evidence="3 4">E</strain>
    </source>
</reference>
<dbReference type="STRING" id="1095630.A0A2J6SJZ1"/>
<dbReference type="EMBL" id="KZ613912">
    <property type="protein sequence ID" value="PMD51074.1"/>
    <property type="molecule type" value="Genomic_DNA"/>
</dbReference>
<feature type="region of interest" description="Disordered" evidence="1">
    <location>
        <begin position="1"/>
        <end position="102"/>
    </location>
</feature>
<feature type="compositionally biased region" description="Basic residues" evidence="1">
    <location>
        <begin position="83"/>
        <end position="92"/>
    </location>
</feature>
<feature type="compositionally biased region" description="Low complexity" evidence="1">
    <location>
        <begin position="72"/>
        <end position="82"/>
    </location>
</feature>
<dbReference type="InParanoid" id="A0A2J6SJZ1"/>
<evidence type="ECO:0000256" key="1">
    <source>
        <dbReference type="SAM" id="MobiDB-lite"/>
    </source>
</evidence>
<accession>A0A2J6SJZ1</accession>
<dbReference type="PANTHER" id="PTHR33112:SF10">
    <property type="entry name" value="TOL"/>
    <property type="match status" value="1"/>
</dbReference>
<organism evidence="3 4">
    <name type="scientific">Hyaloscypha bicolor E</name>
    <dbReference type="NCBI Taxonomy" id="1095630"/>
    <lineage>
        <taxon>Eukaryota</taxon>
        <taxon>Fungi</taxon>
        <taxon>Dikarya</taxon>
        <taxon>Ascomycota</taxon>
        <taxon>Pezizomycotina</taxon>
        <taxon>Leotiomycetes</taxon>
        <taxon>Helotiales</taxon>
        <taxon>Hyaloscyphaceae</taxon>
        <taxon>Hyaloscypha</taxon>
        <taxon>Hyaloscypha bicolor</taxon>
    </lineage>
</organism>
<keyword evidence="4" id="KW-1185">Reference proteome</keyword>
<sequence>MAGSATLRTTATGLRAPATVPASKRKRGRPSKAASSSPKQTSGRELISQKAGNDSSDGEEDEGTTLHGISLASARSRSVKAASAKRKRKMAKFQREDSEEGQEEINNFLHQARSFGDFFIERINIQSSMALWSSETDDNLRSNYFINIQHLCKKSSGTPVTERSLYFALLRQWLQEYNKSHRCKPKAQFWPTRVIFVGDSDSAELELWVSESKKAQLSDVDGYVALSHCWGLPTKTEKEQFCTTQENYRHRLKGFSMDDLPKTFKDAVEVTRALGKQYLWIDTVCIIQSIEGADTNDWKIEARRMEQVFGSAYCTITTSSAEDWTKGFLEWRPSPRFIQDAFGQWTYFGSDTADYTKDIDAARLNQRAWVLQERVLSHRTIHFTESHAFWECGDAVRCENFTKMKSPPGREHFLVDPEFPSRLYISGYSRTIDFIYFLFEKYAQSGLTAKSDRVVAISGLVKRMELPATGDLRFDTEQERVLLVQVRAFQNYTMVQKDSEYTILDKDSVIVGGLSFDIPTYIHFQHCVVIGMQWTPAQVEDTEKTYHILLVRKIRFENQYERVGLGEIEAHYVSEDCWKGELC</sequence>
<evidence type="ECO:0000313" key="4">
    <source>
        <dbReference type="Proteomes" id="UP000235371"/>
    </source>
</evidence>
<dbReference type="OrthoDB" id="3451222at2759"/>
<feature type="domain" description="Heterokaryon incompatibility" evidence="2">
    <location>
        <begin position="223"/>
        <end position="373"/>
    </location>
</feature>
<evidence type="ECO:0000259" key="2">
    <source>
        <dbReference type="Pfam" id="PF06985"/>
    </source>
</evidence>
<dbReference type="Proteomes" id="UP000235371">
    <property type="component" value="Unassembled WGS sequence"/>
</dbReference>
<dbReference type="InterPro" id="IPR010730">
    <property type="entry name" value="HET"/>
</dbReference>
<feature type="compositionally biased region" description="Polar residues" evidence="1">
    <location>
        <begin position="33"/>
        <end position="43"/>
    </location>
</feature>
<dbReference type="RefSeq" id="XP_024727978.1">
    <property type="nucleotide sequence ID" value="XM_024887481.1"/>
</dbReference>
<evidence type="ECO:0000313" key="3">
    <source>
        <dbReference type="EMBL" id="PMD51074.1"/>
    </source>
</evidence>
<gene>
    <name evidence="3" type="ORF">K444DRAFT_669020</name>
</gene>